<evidence type="ECO:0000313" key="1">
    <source>
        <dbReference type="EMBL" id="CAL1296560.1"/>
    </source>
</evidence>
<reference evidence="1 2" key="1">
    <citation type="submission" date="2024-04" db="EMBL/GenBank/DDBJ databases">
        <authorList>
            <person name="Rising A."/>
            <person name="Reimegard J."/>
            <person name="Sonavane S."/>
            <person name="Akerstrom W."/>
            <person name="Nylinder S."/>
            <person name="Hedman E."/>
            <person name="Kallberg Y."/>
        </authorList>
    </citation>
    <scope>NUCLEOTIDE SEQUENCE [LARGE SCALE GENOMIC DNA]</scope>
</reference>
<dbReference type="AlphaFoldDB" id="A0AAV2BJX3"/>
<sequence>MNEIWHDLETIALYQPVDRILILIQKCIPGRTKSSRWCSEEL</sequence>
<comment type="caution">
    <text evidence="1">The sequence shown here is derived from an EMBL/GenBank/DDBJ whole genome shotgun (WGS) entry which is preliminary data.</text>
</comment>
<keyword evidence="2" id="KW-1185">Reference proteome</keyword>
<dbReference type="EMBL" id="CAXIEN010000399">
    <property type="protein sequence ID" value="CAL1296560.1"/>
    <property type="molecule type" value="Genomic_DNA"/>
</dbReference>
<evidence type="ECO:0000313" key="2">
    <source>
        <dbReference type="Proteomes" id="UP001497382"/>
    </source>
</evidence>
<name>A0AAV2BJX3_9ARAC</name>
<accession>A0AAV2BJX3</accession>
<protein>
    <submittedName>
        <fullName evidence="1">Uncharacterized protein</fullName>
    </submittedName>
</protein>
<gene>
    <name evidence="1" type="ORF">LARSCL_LOCUS19844</name>
</gene>
<proteinExistence type="predicted"/>
<organism evidence="1 2">
    <name type="scientific">Larinioides sclopetarius</name>
    <dbReference type="NCBI Taxonomy" id="280406"/>
    <lineage>
        <taxon>Eukaryota</taxon>
        <taxon>Metazoa</taxon>
        <taxon>Ecdysozoa</taxon>
        <taxon>Arthropoda</taxon>
        <taxon>Chelicerata</taxon>
        <taxon>Arachnida</taxon>
        <taxon>Araneae</taxon>
        <taxon>Araneomorphae</taxon>
        <taxon>Entelegynae</taxon>
        <taxon>Araneoidea</taxon>
        <taxon>Araneidae</taxon>
        <taxon>Larinioides</taxon>
    </lineage>
</organism>
<dbReference type="Proteomes" id="UP001497382">
    <property type="component" value="Unassembled WGS sequence"/>
</dbReference>